<feature type="domain" description="TIR" evidence="2">
    <location>
        <begin position="21"/>
        <end position="143"/>
    </location>
</feature>
<evidence type="ECO:0000259" key="2">
    <source>
        <dbReference type="PROSITE" id="PS50104"/>
    </source>
</evidence>
<reference evidence="3 4" key="1">
    <citation type="submission" date="2024-03" db="EMBL/GenBank/DDBJ databases">
        <title>Actinomycetospora sp. OC33-EN06, a novel actinomycete isolated from wild orchid (Aerides multiflora).</title>
        <authorList>
            <person name="Suriyachadkun C."/>
        </authorList>
    </citation>
    <scope>NUCLEOTIDE SEQUENCE [LARGE SCALE GENOMIC DNA]</scope>
    <source>
        <strain evidence="3 4">OC33-EN06</strain>
    </source>
</reference>
<dbReference type="PROSITE" id="PS50104">
    <property type="entry name" value="TIR"/>
    <property type="match status" value="1"/>
</dbReference>
<dbReference type="Pfam" id="PF13676">
    <property type="entry name" value="TIR_2"/>
    <property type="match status" value="1"/>
</dbReference>
<dbReference type="SMART" id="SM00255">
    <property type="entry name" value="TIR"/>
    <property type="match status" value="1"/>
</dbReference>
<dbReference type="Proteomes" id="UP001370100">
    <property type="component" value="Unassembled WGS sequence"/>
</dbReference>
<sequence>MSLDSILYFLDRLESVWGIMLRRKVFLSYSREDREAVGRLHKALESLRCEVWLDQELSGGEVWWREILGRIGECDAVAIAISASALRSRACLDELGYAVALGRPILPVLLEAVPFELLPSSVASVQAVDFTGDRETSALALASAVFGLPPAPNLPTPLPPPPPTPLSYLTTIADVVGAPALSVDEQFALAARLEAARETQADLPVIRALCAALLEREDLYHSVAKRVQKIASSIPDVPRPDSRPPVRATSAPRPSARSGLPSGWTGIWEGEVSEHFFPPYPVVLTLHAPDERSGVGEFEYPSLGVAGWLKFIRVKSGDVRLQEHATERRMLLKSRLRYSEATLRAKFDDAGNLFVRWEPRAAMCRATLTRRP</sequence>
<name>A0ABU8N326_9PSEU</name>
<dbReference type="Gene3D" id="3.40.50.10140">
    <property type="entry name" value="Toll/interleukin-1 receptor homology (TIR) domain"/>
    <property type="match status" value="1"/>
</dbReference>
<keyword evidence="4" id="KW-1185">Reference proteome</keyword>
<evidence type="ECO:0000313" key="4">
    <source>
        <dbReference type="Proteomes" id="UP001370100"/>
    </source>
</evidence>
<proteinExistence type="predicted"/>
<evidence type="ECO:0000256" key="1">
    <source>
        <dbReference type="SAM" id="MobiDB-lite"/>
    </source>
</evidence>
<dbReference type="InterPro" id="IPR035897">
    <property type="entry name" value="Toll_tir_struct_dom_sf"/>
</dbReference>
<feature type="region of interest" description="Disordered" evidence="1">
    <location>
        <begin position="234"/>
        <end position="259"/>
    </location>
</feature>
<organism evidence="3 4">
    <name type="scientific">Actinomycetospora aeridis</name>
    <dbReference type="NCBI Taxonomy" id="3129231"/>
    <lineage>
        <taxon>Bacteria</taxon>
        <taxon>Bacillati</taxon>
        <taxon>Actinomycetota</taxon>
        <taxon>Actinomycetes</taxon>
        <taxon>Pseudonocardiales</taxon>
        <taxon>Pseudonocardiaceae</taxon>
        <taxon>Actinomycetospora</taxon>
    </lineage>
</organism>
<dbReference type="SUPFAM" id="SSF52200">
    <property type="entry name" value="Toll/Interleukin receptor TIR domain"/>
    <property type="match status" value="1"/>
</dbReference>
<evidence type="ECO:0000313" key="3">
    <source>
        <dbReference type="EMBL" id="MEJ2886364.1"/>
    </source>
</evidence>
<dbReference type="InterPro" id="IPR000157">
    <property type="entry name" value="TIR_dom"/>
</dbReference>
<dbReference type="RefSeq" id="WP_337712850.1">
    <property type="nucleotide sequence ID" value="NZ_JBBEGL010000002.1"/>
</dbReference>
<dbReference type="EMBL" id="JBBEGL010000002">
    <property type="protein sequence ID" value="MEJ2886364.1"/>
    <property type="molecule type" value="Genomic_DNA"/>
</dbReference>
<keyword evidence="3" id="KW-0675">Receptor</keyword>
<protein>
    <submittedName>
        <fullName evidence="3">Toll/interleukin-1 receptor domain-containing protein</fullName>
    </submittedName>
</protein>
<gene>
    <name evidence="3" type="ORF">WCD41_07850</name>
</gene>
<comment type="caution">
    <text evidence="3">The sequence shown here is derived from an EMBL/GenBank/DDBJ whole genome shotgun (WGS) entry which is preliminary data.</text>
</comment>
<accession>A0ABU8N326</accession>